<accession>A0A0D1ZF47</accession>
<dbReference type="PANTHER" id="PTHR42077:SF1">
    <property type="entry name" value="YALI0F30239P"/>
    <property type="match status" value="1"/>
</dbReference>
<reference evidence="3 4" key="1">
    <citation type="submission" date="2015-01" db="EMBL/GenBank/DDBJ databases">
        <title>The Genome Sequence of Exophiala spinifera CBS89968.</title>
        <authorList>
            <consortium name="The Broad Institute Genomics Platform"/>
            <person name="Cuomo C."/>
            <person name="de Hoog S."/>
            <person name="Gorbushina A."/>
            <person name="Stielow B."/>
            <person name="Teixiera M."/>
            <person name="Abouelleil A."/>
            <person name="Chapman S.B."/>
            <person name="Priest M."/>
            <person name="Young S.K."/>
            <person name="Wortman J."/>
            <person name="Nusbaum C."/>
            <person name="Birren B."/>
        </authorList>
    </citation>
    <scope>NUCLEOTIDE SEQUENCE [LARGE SCALE GENOMIC DNA]</scope>
    <source>
        <strain evidence="3 4">CBS 89968</strain>
    </source>
</reference>
<gene>
    <name evidence="3" type="ORF">PV08_10893</name>
</gene>
<keyword evidence="2" id="KW-0472">Membrane</keyword>
<keyword evidence="4" id="KW-1185">Reference proteome</keyword>
<dbReference type="AlphaFoldDB" id="A0A0D1ZF47"/>
<evidence type="ECO:0000313" key="3">
    <source>
        <dbReference type="EMBL" id="KIW11592.1"/>
    </source>
</evidence>
<organism evidence="3 4">
    <name type="scientific">Exophiala spinifera</name>
    <dbReference type="NCBI Taxonomy" id="91928"/>
    <lineage>
        <taxon>Eukaryota</taxon>
        <taxon>Fungi</taxon>
        <taxon>Dikarya</taxon>
        <taxon>Ascomycota</taxon>
        <taxon>Pezizomycotina</taxon>
        <taxon>Eurotiomycetes</taxon>
        <taxon>Chaetothyriomycetidae</taxon>
        <taxon>Chaetothyriales</taxon>
        <taxon>Herpotrichiellaceae</taxon>
        <taxon>Exophiala</taxon>
    </lineage>
</organism>
<dbReference type="OrthoDB" id="4083871at2759"/>
<dbReference type="Proteomes" id="UP000053328">
    <property type="component" value="Unassembled WGS sequence"/>
</dbReference>
<feature type="compositionally biased region" description="Polar residues" evidence="1">
    <location>
        <begin position="132"/>
        <end position="149"/>
    </location>
</feature>
<feature type="transmembrane region" description="Helical" evidence="2">
    <location>
        <begin position="6"/>
        <end position="31"/>
    </location>
</feature>
<feature type="compositionally biased region" description="Low complexity" evidence="1">
    <location>
        <begin position="116"/>
        <end position="131"/>
    </location>
</feature>
<feature type="compositionally biased region" description="Polar residues" evidence="1">
    <location>
        <begin position="95"/>
        <end position="107"/>
    </location>
</feature>
<keyword evidence="2" id="KW-0812">Transmembrane</keyword>
<dbReference type="RefSeq" id="XP_016231808.1">
    <property type="nucleotide sequence ID" value="XM_016385206.1"/>
</dbReference>
<dbReference type="HOGENOM" id="CLU_150197_0_0_1"/>
<dbReference type="PANTHER" id="PTHR42077">
    <property type="entry name" value="YALI0F30239P"/>
    <property type="match status" value="1"/>
</dbReference>
<name>A0A0D1ZF47_9EURO</name>
<evidence type="ECO:0000256" key="1">
    <source>
        <dbReference type="SAM" id="MobiDB-lite"/>
    </source>
</evidence>
<feature type="region of interest" description="Disordered" evidence="1">
    <location>
        <begin position="89"/>
        <end position="149"/>
    </location>
</feature>
<proteinExistence type="predicted"/>
<evidence type="ECO:0000313" key="4">
    <source>
        <dbReference type="Proteomes" id="UP000053328"/>
    </source>
</evidence>
<protein>
    <submittedName>
        <fullName evidence="3">Uncharacterized protein</fullName>
    </submittedName>
</protein>
<keyword evidence="2" id="KW-1133">Transmembrane helix</keyword>
<dbReference type="EMBL" id="KN847499">
    <property type="protein sequence ID" value="KIW11592.1"/>
    <property type="molecule type" value="Genomic_DNA"/>
</dbReference>
<dbReference type="VEuPathDB" id="FungiDB:PV08_10893"/>
<sequence>MAQASQIVPFIILLIVVAVVAVVGFIAYSIAHDVGHHTRKKLERKNVSFTRDGMKVGVRERSAEHEQDKAQSVITKIWNHSSWPAYQSRLGWGQGNKSPATTPSGTPSVEKRNPYSRTSSSTGAASAPGLSRQGSSQAGLSRTTSATTR</sequence>
<evidence type="ECO:0000256" key="2">
    <source>
        <dbReference type="SAM" id="Phobius"/>
    </source>
</evidence>
<dbReference type="GeneID" id="27337976"/>